<organism evidence="10 11">
    <name type="scientific">Paracoccus limosus</name>
    <dbReference type="NCBI Taxonomy" id="913252"/>
    <lineage>
        <taxon>Bacteria</taxon>
        <taxon>Pseudomonadati</taxon>
        <taxon>Pseudomonadota</taxon>
        <taxon>Alphaproteobacteria</taxon>
        <taxon>Rhodobacterales</taxon>
        <taxon>Paracoccaceae</taxon>
        <taxon>Paracoccus</taxon>
    </lineage>
</organism>
<keyword evidence="4" id="KW-0808">Transferase</keyword>
<keyword evidence="7" id="KW-0067">ATP-binding</keyword>
<dbReference type="InterPro" id="IPR004358">
    <property type="entry name" value="Sig_transdc_His_kin-like_C"/>
</dbReference>
<dbReference type="InterPro" id="IPR003661">
    <property type="entry name" value="HisK_dim/P_dom"/>
</dbReference>
<name>A0A844H5T4_9RHOB</name>
<dbReference type="SMART" id="SM00388">
    <property type="entry name" value="HisKA"/>
    <property type="match status" value="1"/>
</dbReference>
<dbReference type="OrthoDB" id="9789238at2"/>
<proteinExistence type="predicted"/>
<evidence type="ECO:0000256" key="8">
    <source>
        <dbReference type="ARBA" id="ARBA00023012"/>
    </source>
</evidence>
<dbReference type="CDD" id="cd00082">
    <property type="entry name" value="HisKA"/>
    <property type="match status" value="1"/>
</dbReference>
<dbReference type="EMBL" id="WMIF01000009">
    <property type="protein sequence ID" value="MTH34581.1"/>
    <property type="molecule type" value="Genomic_DNA"/>
</dbReference>
<dbReference type="InterPro" id="IPR005467">
    <property type="entry name" value="His_kinase_dom"/>
</dbReference>
<dbReference type="SUPFAM" id="SSF55785">
    <property type="entry name" value="PYP-like sensor domain (PAS domain)"/>
    <property type="match status" value="1"/>
</dbReference>
<dbReference type="PRINTS" id="PR00344">
    <property type="entry name" value="BCTRLSENSOR"/>
</dbReference>
<dbReference type="SUPFAM" id="SSF55874">
    <property type="entry name" value="ATPase domain of HSP90 chaperone/DNA topoisomerase II/histidine kinase"/>
    <property type="match status" value="1"/>
</dbReference>
<evidence type="ECO:0000256" key="1">
    <source>
        <dbReference type="ARBA" id="ARBA00000085"/>
    </source>
</evidence>
<dbReference type="CDD" id="cd00130">
    <property type="entry name" value="PAS"/>
    <property type="match status" value="1"/>
</dbReference>
<keyword evidence="3" id="KW-0597">Phosphoprotein</keyword>
<dbReference type="InterPro" id="IPR036890">
    <property type="entry name" value="HATPase_C_sf"/>
</dbReference>
<dbReference type="Proteomes" id="UP000442533">
    <property type="component" value="Unassembled WGS sequence"/>
</dbReference>
<dbReference type="EC" id="2.7.13.3" evidence="2"/>
<dbReference type="Pfam" id="PF02518">
    <property type="entry name" value="HATPase_c"/>
    <property type="match status" value="1"/>
</dbReference>
<dbReference type="GO" id="GO:0000155">
    <property type="term" value="F:phosphorelay sensor kinase activity"/>
    <property type="evidence" value="ECO:0007669"/>
    <property type="project" value="InterPro"/>
</dbReference>
<evidence type="ECO:0000256" key="3">
    <source>
        <dbReference type="ARBA" id="ARBA00022553"/>
    </source>
</evidence>
<keyword evidence="6 10" id="KW-0418">Kinase</keyword>
<comment type="catalytic activity">
    <reaction evidence="1">
        <text>ATP + protein L-histidine = ADP + protein N-phospho-L-histidine.</text>
        <dbReference type="EC" id="2.7.13.3"/>
    </reaction>
</comment>
<keyword evidence="5" id="KW-0547">Nucleotide-binding</keyword>
<dbReference type="InterPro" id="IPR036097">
    <property type="entry name" value="HisK_dim/P_sf"/>
</dbReference>
<dbReference type="InterPro" id="IPR000014">
    <property type="entry name" value="PAS"/>
</dbReference>
<keyword evidence="8" id="KW-0902">Two-component regulatory system</keyword>
<dbReference type="PANTHER" id="PTHR43065:SF10">
    <property type="entry name" value="PEROXIDE STRESS-ACTIVATED HISTIDINE KINASE MAK3"/>
    <property type="match status" value="1"/>
</dbReference>
<evidence type="ECO:0000313" key="11">
    <source>
        <dbReference type="Proteomes" id="UP000442533"/>
    </source>
</evidence>
<dbReference type="Gene3D" id="3.30.565.10">
    <property type="entry name" value="Histidine kinase-like ATPase, C-terminal domain"/>
    <property type="match status" value="1"/>
</dbReference>
<dbReference type="Pfam" id="PF00512">
    <property type="entry name" value="HisKA"/>
    <property type="match status" value="1"/>
</dbReference>
<keyword evidence="11" id="KW-1185">Reference proteome</keyword>
<dbReference type="PROSITE" id="PS50109">
    <property type="entry name" value="HIS_KIN"/>
    <property type="match status" value="1"/>
</dbReference>
<sequence length="388" mass="41292">MRFRTPSRPAIRPKALSGAAAQFVPAEVGPNWSALPLPAVIVDSEGRIAGLNDLAEAFLNVSRRSAIGQSIESPEMHKRLRVVPPLADILDRVREGHDALNHAGVRFEIGDGLGGYSARLASVHAGAVPSPEGGVVLLIAPSESGGRLGQGRAVRSAARSAIGMAEMLAHEIKNPLAGIRGAAQLIGMNLAPEDRDLADLIVAESRRIVELLDQVERFGDTSAPKLTEVNVHDVLERVRRSALVGFGKGLKIVPDYDPSLPPALADSDQMVQVCLNLVKNAAEAIRRAGRETGSIRIRSFYDGTLRLAPTEAEPQGRSLPLQIEIEDDGPGIPEAIADQVFEPFVSGRENGTGLGLALVSKIITDHGAWIGLESRPGRTVFRISLPKA</sequence>
<evidence type="ECO:0000259" key="9">
    <source>
        <dbReference type="PROSITE" id="PS50109"/>
    </source>
</evidence>
<evidence type="ECO:0000313" key="10">
    <source>
        <dbReference type="EMBL" id="MTH34581.1"/>
    </source>
</evidence>
<dbReference type="SUPFAM" id="SSF47384">
    <property type="entry name" value="Homodimeric domain of signal transducing histidine kinase"/>
    <property type="match status" value="1"/>
</dbReference>
<evidence type="ECO:0000256" key="2">
    <source>
        <dbReference type="ARBA" id="ARBA00012438"/>
    </source>
</evidence>
<dbReference type="SMART" id="SM00387">
    <property type="entry name" value="HATPase_c"/>
    <property type="match status" value="1"/>
</dbReference>
<gene>
    <name evidence="10" type="ORF">GL279_08210</name>
</gene>
<dbReference type="GO" id="GO:0005524">
    <property type="term" value="F:ATP binding"/>
    <property type="evidence" value="ECO:0007669"/>
    <property type="project" value="UniProtKB-KW"/>
</dbReference>
<comment type="caution">
    <text evidence="10">The sequence shown here is derived from an EMBL/GenBank/DDBJ whole genome shotgun (WGS) entry which is preliminary data.</text>
</comment>
<reference evidence="10 11" key="1">
    <citation type="submission" date="2019-11" db="EMBL/GenBank/DDBJ databases">
        <authorList>
            <person name="Dong K."/>
        </authorList>
    </citation>
    <scope>NUCLEOTIDE SEQUENCE [LARGE SCALE GENOMIC DNA]</scope>
    <source>
        <strain evidence="10 11">JCM 17370</strain>
    </source>
</reference>
<dbReference type="RefSeq" id="WP_155064145.1">
    <property type="nucleotide sequence ID" value="NZ_WMIF01000009.1"/>
</dbReference>
<dbReference type="InterPro" id="IPR003594">
    <property type="entry name" value="HATPase_dom"/>
</dbReference>
<evidence type="ECO:0000256" key="4">
    <source>
        <dbReference type="ARBA" id="ARBA00022679"/>
    </source>
</evidence>
<dbReference type="InterPro" id="IPR035965">
    <property type="entry name" value="PAS-like_dom_sf"/>
</dbReference>
<dbReference type="Gene3D" id="1.10.287.130">
    <property type="match status" value="1"/>
</dbReference>
<feature type="domain" description="Histidine kinase" evidence="9">
    <location>
        <begin position="167"/>
        <end position="388"/>
    </location>
</feature>
<protein>
    <recommendedName>
        <fullName evidence="2">histidine kinase</fullName>
        <ecNumber evidence="2">2.7.13.3</ecNumber>
    </recommendedName>
</protein>
<evidence type="ECO:0000256" key="5">
    <source>
        <dbReference type="ARBA" id="ARBA00022741"/>
    </source>
</evidence>
<dbReference type="PANTHER" id="PTHR43065">
    <property type="entry name" value="SENSOR HISTIDINE KINASE"/>
    <property type="match status" value="1"/>
</dbReference>
<dbReference type="AlphaFoldDB" id="A0A844H5T4"/>
<accession>A0A844H5T4</accession>
<evidence type="ECO:0000256" key="7">
    <source>
        <dbReference type="ARBA" id="ARBA00022840"/>
    </source>
</evidence>
<evidence type="ECO:0000256" key="6">
    <source>
        <dbReference type="ARBA" id="ARBA00022777"/>
    </source>
</evidence>